<dbReference type="Proteomes" id="UP000007882">
    <property type="component" value="Chromosome"/>
</dbReference>
<dbReference type="AlphaFoldDB" id="I0HFZ3"/>
<evidence type="ECO:0000313" key="3">
    <source>
        <dbReference type="Proteomes" id="UP000007882"/>
    </source>
</evidence>
<accession>I0HFZ3</accession>
<organism evidence="2 3">
    <name type="scientific">Actinoplanes missouriensis (strain ATCC 14538 / DSM 43046 / CBS 188.64 / JCM 3121 / NBRC 102363 / NCIMB 12654 / NRRL B-3342 / UNCC 431)</name>
    <dbReference type="NCBI Taxonomy" id="512565"/>
    <lineage>
        <taxon>Bacteria</taxon>
        <taxon>Bacillati</taxon>
        <taxon>Actinomycetota</taxon>
        <taxon>Actinomycetes</taxon>
        <taxon>Micromonosporales</taxon>
        <taxon>Micromonosporaceae</taxon>
        <taxon>Actinoplanes</taxon>
    </lineage>
</organism>
<dbReference type="eggNOG" id="ENOG5032VSJ">
    <property type="taxonomic scope" value="Bacteria"/>
</dbReference>
<evidence type="ECO:0000313" key="2">
    <source>
        <dbReference type="EMBL" id="BAL91930.1"/>
    </source>
</evidence>
<evidence type="ECO:0000256" key="1">
    <source>
        <dbReference type="SAM" id="MobiDB-lite"/>
    </source>
</evidence>
<proteinExistence type="predicted"/>
<dbReference type="KEGG" id="ams:AMIS_67100"/>
<gene>
    <name evidence="2" type="ordered locus">AMIS_67100</name>
</gene>
<dbReference type="STRING" id="512565.AMIS_67100"/>
<name>I0HFZ3_ACTM4</name>
<protein>
    <submittedName>
        <fullName evidence="2">Uncharacterized protein</fullName>
    </submittedName>
</protein>
<sequence>MRGGTMGRQLGTVFADDTVINHLRDVADGRAIGHEDGDSKISFLGTERVSAPVVLVLYQGSVQFVAGVYEENRADDLRWMFQLRRLTRLRRPVEVSRLRVELRTDQQRPFAKQGRLTPKASETVLRILVDENPGLEHVLGALYGIRDIDLPVPRKEALAEERDSLATLCAFTGAPDLAPAGGFLAEDEIGDIHDRDSFLPPMYGVTPREDPMVEHDANTFLGWSRKSNDRLAVRLFEDSYGRTLEIMNVNRWPIETRLGTDLIYYHRQRHSFVLVQYKRLVLDDQRWRCRVDSHFHDQLEVMRALDARCHPQYPGSDYRMVPTPSFVKICRLDSLDVDSTSMISGMCMPREQVARYLDRPESPKYLDQDTFKDHLTSTMFAQLVAVGAVGTVGVATELIKAEIESSLRQQKSVSLGVFSDTTRRRPSWSSASRRRSRSGKASSRQPDSRQAPLW</sequence>
<dbReference type="HOGENOM" id="CLU_602223_0_0_11"/>
<feature type="region of interest" description="Disordered" evidence="1">
    <location>
        <begin position="421"/>
        <end position="454"/>
    </location>
</feature>
<keyword evidence="3" id="KW-1185">Reference proteome</keyword>
<reference evidence="2 3" key="1">
    <citation type="submission" date="2012-02" db="EMBL/GenBank/DDBJ databases">
        <title>Complete genome sequence of Actinoplanes missouriensis 431 (= NBRC 102363).</title>
        <authorList>
            <person name="Ohnishi Y."/>
            <person name="Ishikawa J."/>
            <person name="Sekine M."/>
            <person name="Hosoyama A."/>
            <person name="Harada T."/>
            <person name="Narita H."/>
            <person name="Hata T."/>
            <person name="Konno Y."/>
            <person name="Tutikane K."/>
            <person name="Fujita N."/>
            <person name="Horinouchi S."/>
            <person name="Hayakawa M."/>
        </authorList>
    </citation>
    <scope>NUCLEOTIDE SEQUENCE [LARGE SCALE GENOMIC DNA]</scope>
    <source>
        <strain evidence="3">ATCC 14538 / DSM 43046 / CBS 188.64 / JCM 3121 / NBRC 102363 / NCIMB 12654 / NRRL B-3342 / UNCC 431</strain>
    </source>
</reference>
<dbReference type="EMBL" id="AP012319">
    <property type="protein sequence ID" value="BAL91930.1"/>
    <property type="molecule type" value="Genomic_DNA"/>
</dbReference>
<dbReference type="PATRIC" id="fig|512565.3.peg.6711"/>